<evidence type="ECO:0000313" key="3">
    <source>
        <dbReference type="Proteomes" id="UP000293342"/>
    </source>
</evidence>
<keyword evidence="1" id="KW-0812">Transmembrane</keyword>
<protein>
    <submittedName>
        <fullName evidence="2">Uncharacterized protein</fullName>
    </submittedName>
</protein>
<keyword evidence="3" id="KW-1185">Reference proteome</keyword>
<gene>
    <name evidence="2" type="ORF">E0H75_28180</name>
</gene>
<evidence type="ECO:0000313" key="2">
    <source>
        <dbReference type="EMBL" id="TCC45613.1"/>
    </source>
</evidence>
<dbReference type="EMBL" id="SJKD01000007">
    <property type="protein sequence ID" value="TCC45613.1"/>
    <property type="molecule type" value="Genomic_DNA"/>
</dbReference>
<reference evidence="2 3" key="1">
    <citation type="submission" date="2019-02" db="EMBL/GenBank/DDBJ databases">
        <title>Kribbella capetownensis sp. nov. and Kribbella speibonae sp. nov., isolated from soil.</title>
        <authorList>
            <person name="Curtis S.M."/>
            <person name="Norton I."/>
            <person name="Everest G.J."/>
            <person name="Meyers P.R."/>
        </authorList>
    </citation>
    <scope>NUCLEOTIDE SEQUENCE [LARGE SCALE GENOMIC DNA]</scope>
    <source>
        <strain evidence="2 3">YM53</strain>
    </source>
</reference>
<sequence length="149" mass="15806">MAERPSAPGPAGPMVTWSVAIGVVAVAGIALALVKASPSVALIVFGSVAIAAAILAVGLVRSRRRTTTPSEQQIIDADLVKWSDAELYAVWVATDAEVVRESQSDYTETAARARDLLLSEIARRRPAETAAWLRSNNALKGEPPRFLLS</sequence>
<organism evidence="2 3">
    <name type="scientific">Kribbella capetownensis</name>
    <dbReference type="NCBI Taxonomy" id="1572659"/>
    <lineage>
        <taxon>Bacteria</taxon>
        <taxon>Bacillati</taxon>
        <taxon>Actinomycetota</taxon>
        <taxon>Actinomycetes</taxon>
        <taxon>Propionibacteriales</taxon>
        <taxon>Kribbellaceae</taxon>
        <taxon>Kribbella</taxon>
    </lineage>
</organism>
<name>A0A4R0JF76_9ACTN</name>
<dbReference type="RefSeq" id="WP_131516700.1">
    <property type="nucleotide sequence ID" value="NZ_SJKD01000007.1"/>
</dbReference>
<comment type="caution">
    <text evidence="2">The sequence shown here is derived from an EMBL/GenBank/DDBJ whole genome shotgun (WGS) entry which is preliminary data.</text>
</comment>
<keyword evidence="1" id="KW-0472">Membrane</keyword>
<proteinExistence type="predicted"/>
<feature type="transmembrane region" description="Helical" evidence="1">
    <location>
        <begin position="40"/>
        <end position="60"/>
    </location>
</feature>
<evidence type="ECO:0000256" key="1">
    <source>
        <dbReference type="SAM" id="Phobius"/>
    </source>
</evidence>
<dbReference type="AlphaFoldDB" id="A0A4R0JF76"/>
<dbReference type="Proteomes" id="UP000293342">
    <property type="component" value="Unassembled WGS sequence"/>
</dbReference>
<dbReference type="OrthoDB" id="3831242at2"/>
<keyword evidence="1" id="KW-1133">Transmembrane helix</keyword>
<feature type="transmembrane region" description="Helical" evidence="1">
    <location>
        <begin position="12"/>
        <end position="34"/>
    </location>
</feature>
<accession>A0A4R0JF76</accession>